<reference evidence="1" key="1">
    <citation type="submission" date="2019-10" db="EMBL/GenBank/DDBJ databases">
        <authorList>
            <consortium name="DOE Joint Genome Institute"/>
            <person name="Kuo A."/>
            <person name="Miyauchi S."/>
            <person name="Kiss E."/>
            <person name="Drula E."/>
            <person name="Kohler A."/>
            <person name="Sanchez-Garcia M."/>
            <person name="Andreopoulos B."/>
            <person name="Barry K.W."/>
            <person name="Bonito G."/>
            <person name="Buee M."/>
            <person name="Carver A."/>
            <person name="Chen C."/>
            <person name="Cichocki N."/>
            <person name="Clum A."/>
            <person name="Culley D."/>
            <person name="Crous P.W."/>
            <person name="Fauchery L."/>
            <person name="Girlanda M."/>
            <person name="Hayes R."/>
            <person name="Keri Z."/>
            <person name="Labutti K."/>
            <person name="Lipzen A."/>
            <person name="Lombard V."/>
            <person name="Magnuson J."/>
            <person name="Maillard F."/>
            <person name="Morin E."/>
            <person name="Murat C."/>
            <person name="Nolan M."/>
            <person name="Ohm R."/>
            <person name="Pangilinan J."/>
            <person name="Pereira M."/>
            <person name="Perotto S."/>
            <person name="Peter M."/>
            <person name="Riley R."/>
            <person name="Sitrit Y."/>
            <person name="Stielow B."/>
            <person name="Szollosi G."/>
            <person name="Zifcakova L."/>
            <person name="Stursova M."/>
            <person name="Spatafora J.W."/>
            <person name="Tedersoo L."/>
            <person name="Vaario L.-M."/>
            <person name="Yamada A."/>
            <person name="Yan M."/>
            <person name="Wang P."/>
            <person name="Xu J."/>
            <person name="Bruns T."/>
            <person name="Baldrian P."/>
            <person name="Vilgalys R."/>
            <person name="Henrissat B."/>
            <person name="Grigoriev I.V."/>
            <person name="Hibbett D."/>
            <person name="Nagy L.G."/>
            <person name="Martin F.M."/>
        </authorList>
    </citation>
    <scope>NUCLEOTIDE SEQUENCE</scope>
    <source>
        <strain evidence="1">P2</strain>
    </source>
</reference>
<reference evidence="1" key="2">
    <citation type="journal article" date="2020" name="Nat. Commun.">
        <title>Large-scale genome sequencing of mycorrhizal fungi provides insights into the early evolution of symbiotic traits.</title>
        <authorList>
            <person name="Miyauchi S."/>
            <person name="Kiss E."/>
            <person name="Kuo A."/>
            <person name="Drula E."/>
            <person name="Kohler A."/>
            <person name="Sanchez-Garcia M."/>
            <person name="Morin E."/>
            <person name="Andreopoulos B."/>
            <person name="Barry K.W."/>
            <person name="Bonito G."/>
            <person name="Buee M."/>
            <person name="Carver A."/>
            <person name="Chen C."/>
            <person name="Cichocki N."/>
            <person name="Clum A."/>
            <person name="Culley D."/>
            <person name="Crous P.W."/>
            <person name="Fauchery L."/>
            <person name="Girlanda M."/>
            <person name="Hayes R.D."/>
            <person name="Keri Z."/>
            <person name="LaButti K."/>
            <person name="Lipzen A."/>
            <person name="Lombard V."/>
            <person name="Magnuson J."/>
            <person name="Maillard F."/>
            <person name="Murat C."/>
            <person name="Nolan M."/>
            <person name="Ohm R.A."/>
            <person name="Pangilinan J."/>
            <person name="Pereira M.F."/>
            <person name="Perotto S."/>
            <person name="Peter M."/>
            <person name="Pfister S."/>
            <person name="Riley R."/>
            <person name="Sitrit Y."/>
            <person name="Stielow J.B."/>
            <person name="Szollosi G."/>
            <person name="Zifcakova L."/>
            <person name="Stursova M."/>
            <person name="Spatafora J.W."/>
            <person name="Tedersoo L."/>
            <person name="Vaario L.M."/>
            <person name="Yamada A."/>
            <person name="Yan M."/>
            <person name="Wang P."/>
            <person name="Xu J."/>
            <person name="Bruns T."/>
            <person name="Baldrian P."/>
            <person name="Vilgalys R."/>
            <person name="Dunand C."/>
            <person name="Henrissat B."/>
            <person name="Grigoriev I.V."/>
            <person name="Hibbett D."/>
            <person name="Nagy L.G."/>
            <person name="Martin F.M."/>
        </authorList>
    </citation>
    <scope>NUCLEOTIDE SEQUENCE</scope>
    <source>
        <strain evidence="1">P2</strain>
    </source>
</reference>
<gene>
    <name evidence="1" type="ORF">BDM02DRAFT_3193612</name>
</gene>
<dbReference type="Proteomes" id="UP000886501">
    <property type="component" value="Unassembled WGS sequence"/>
</dbReference>
<dbReference type="EMBL" id="MU118580">
    <property type="protein sequence ID" value="KAF9642248.1"/>
    <property type="molecule type" value="Genomic_DNA"/>
</dbReference>
<protein>
    <submittedName>
        <fullName evidence="1">Uncharacterized protein</fullName>
    </submittedName>
</protein>
<comment type="caution">
    <text evidence="1">The sequence shown here is derived from an EMBL/GenBank/DDBJ whole genome shotgun (WGS) entry which is preliminary data.</text>
</comment>
<accession>A0ACB6YYU8</accession>
<keyword evidence="2" id="KW-1185">Reference proteome</keyword>
<organism evidence="1 2">
    <name type="scientific">Thelephora ganbajun</name>
    <name type="common">Ganba fungus</name>
    <dbReference type="NCBI Taxonomy" id="370292"/>
    <lineage>
        <taxon>Eukaryota</taxon>
        <taxon>Fungi</taxon>
        <taxon>Dikarya</taxon>
        <taxon>Basidiomycota</taxon>
        <taxon>Agaricomycotina</taxon>
        <taxon>Agaricomycetes</taxon>
        <taxon>Thelephorales</taxon>
        <taxon>Thelephoraceae</taxon>
        <taxon>Thelephora</taxon>
    </lineage>
</organism>
<evidence type="ECO:0000313" key="1">
    <source>
        <dbReference type="EMBL" id="KAF9642248.1"/>
    </source>
</evidence>
<evidence type="ECO:0000313" key="2">
    <source>
        <dbReference type="Proteomes" id="UP000886501"/>
    </source>
</evidence>
<name>A0ACB6YYU8_THEGA</name>
<proteinExistence type="predicted"/>
<sequence length="144" mass="15748">MEPQLCPEGSHTVRFLKDDWNYYYVNIFVDRDMFMRYWGGGVGHLYIRAIEVWLTDTGWGSDATLACNLDSDTGSEEGEDSGDSEDGGSNGNSEDKVSGEGDVLSDCTKDSDQESGSDMDPEAEHASGEDNEETLDGEYGFSGL</sequence>